<keyword evidence="6 7" id="KW-0472">Membrane</keyword>
<feature type="transmembrane region" description="Helical" evidence="7">
    <location>
        <begin position="178"/>
        <end position="201"/>
    </location>
</feature>
<proteinExistence type="inferred from homology"/>
<reference evidence="9" key="1">
    <citation type="submission" date="2022-02" db="EMBL/GenBank/DDBJ databases">
        <title>Paenibacillus sp. MBLB1832 Whole Genome Shotgun Sequencing.</title>
        <authorList>
            <person name="Hwang C.Y."/>
            <person name="Cho E.-S."/>
            <person name="Seo M.-J."/>
        </authorList>
    </citation>
    <scope>NUCLEOTIDE SEQUENCE</scope>
    <source>
        <strain evidence="9">MBLB1832</strain>
    </source>
</reference>
<dbReference type="PANTHER" id="PTHR30193:SF37">
    <property type="entry name" value="INNER MEMBRANE ABC TRANSPORTER PERMEASE PROTEIN YCJO"/>
    <property type="match status" value="1"/>
</dbReference>
<evidence type="ECO:0000256" key="3">
    <source>
        <dbReference type="ARBA" id="ARBA00022475"/>
    </source>
</evidence>
<dbReference type="InterPro" id="IPR051393">
    <property type="entry name" value="ABC_transporter_permease"/>
</dbReference>
<evidence type="ECO:0000256" key="6">
    <source>
        <dbReference type="ARBA" id="ARBA00023136"/>
    </source>
</evidence>
<keyword evidence="4 7" id="KW-0812">Transmembrane</keyword>
<evidence type="ECO:0000313" key="10">
    <source>
        <dbReference type="Proteomes" id="UP001304650"/>
    </source>
</evidence>
<keyword evidence="3" id="KW-1003">Cell membrane</keyword>
<dbReference type="KEGG" id="proo:MJB10_08015"/>
<accession>A0AA96LTY9</accession>
<dbReference type="GO" id="GO:0005886">
    <property type="term" value="C:plasma membrane"/>
    <property type="evidence" value="ECO:0007669"/>
    <property type="project" value="UniProtKB-SubCell"/>
</dbReference>
<dbReference type="EMBL" id="CP130319">
    <property type="protein sequence ID" value="WNR46029.1"/>
    <property type="molecule type" value="Genomic_DNA"/>
</dbReference>
<evidence type="ECO:0000256" key="7">
    <source>
        <dbReference type="RuleBase" id="RU363032"/>
    </source>
</evidence>
<comment type="subcellular location">
    <subcellularLocation>
        <location evidence="1 7">Cell membrane</location>
        <topology evidence="1 7">Multi-pass membrane protein</topology>
    </subcellularLocation>
</comment>
<keyword evidence="2 7" id="KW-0813">Transport</keyword>
<feature type="transmembrane region" description="Helical" evidence="7">
    <location>
        <begin position="25"/>
        <end position="55"/>
    </location>
</feature>
<dbReference type="SUPFAM" id="SSF161098">
    <property type="entry name" value="MetI-like"/>
    <property type="match status" value="1"/>
</dbReference>
<dbReference type="PANTHER" id="PTHR30193">
    <property type="entry name" value="ABC TRANSPORTER PERMEASE PROTEIN"/>
    <property type="match status" value="1"/>
</dbReference>
<dbReference type="InterPro" id="IPR000515">
    <property type="entry name" value="MetI-like"/>
</dbReference>
<evidence type="ECO:0000313" key="9">
    <source>
        <dbReference type="EMBL" id="WNR46029.1"/>
    </source>
</evidence>
<evidence type="ECO:0000256" key="1">
    <source>
        <dbReference type="ARBA" id="ARBA00004651"/>
    </source>
</evidence>
<dbReference type="CDD" id="cd06261">
    <property type="entry name" value="TM_PBP2"/>
    <property type="match status" value="1"/>
</dbReference>
<dbReference type="InterPro" id="IPR035906">
    <property type="entry name" value="MetI-like_sf"/>
</dbReference>
<evidence type="ECO:0000256" key="5">
    <source>
        <dbReference type="ARBA" id="ARBA00022989"/>
    </source>
</evidence>
<evidence type="ECO:0000256" key="2">
    <source>
        <dbReference type="ARBA" id="ARBA00022448"/>
    </source>
</evidence>
<name>A0AA96LTY9_9BACL</name>
<gene>
    <name evidence="9" type="ORF">MJB10_08015</name>
</gene>
<comment type="similarity">
    <text evidence="7">Belongs to the binding-protein-dependent transport system permease family.</text>
</comment>
<dbReference type="AlphaFoldDB" id="A0AA96LTY9"/>
<feature type="domain" description="ABC transmembrane type-1" evidence="8">
    <location>
        <begin position="84"/>
        <end position="295"/>
    </location>
</feature>
<feature type="transmembrane region" description="Helical" evidence="7">
    <location>
        <begin position="222"/>
        <end position="242"/>
    </location>
</feature>
<dbReference type="Gene3D" id="1.10.3720.10">
    <property type="entry name" value="MetI-like"/>
    <property type="match status" value="1"/>
</dbReference>
<evidence type="ECO:0000259" key="8">
    <source>
        <dbReference type="PROSITE" id="PS50928"/>
    </source>
</evidence>
<organism evidence="9 10">
    <name type="scientific">Paenibacillus roseopurpureus</name>
    <dbReference type="NCBI Taxonomy" id="2918901"/>
    <lineage>
        <taxon>Bacteria</taxon>
        <taxon>Bacillati</taxon>
        <taxon>Bacillota</taxon>
        <taxon>Bacilli</taxon>
        <taxon>Bacillales</taxon>
        <taxon>Paenibacillaceae</taxon>
        <taxon>Paenibacillus</taxon>
    </lineage>
</organism>
<dbReference type="GO" id="GO:0055085">
    <property type="term" value="P:transmembrane transport"/>
    <property type="evidence" value="ECO:0007669"/>
    <property type="project" value="InterPro"/>
</dbReference>
<keyword evidence="5 7" id="KW-1133">Transmembrane helix</keyword>
<dbReference type="PROSITE" id="PS50928">
    <property type="entry name" value="ABC_TM1"/>
    <property type="match status" value="1"/>
</dbReference>
<dbReference type="Proteomes" id="UP001304650">
    <property type="component" value="Chromosome"/>
</dbReference>
<sequence length="307" mass="34972">MISNPTLEHAPPLLNKQKKINRNWLYGYLFILPTFGAYLLFSLIPTLAVFVLSLFRWDFVNNPSFVGVQNFNRLFHDPLFIKSLGITFSYVLYNVPLQYLLSLIIVLALSRPLRGVKAFRVIYLVPWVTTPVAISIVWKWVLSPTTGVMNYLLGKMGMDRVDWFSSAMAMKSVLMVNIWQHTGFSTLIMLVGIQSIPKMFYESAKIDGASVTRVFWHITLPLLKPTLLFLFITGIIGSFQIFDAVYTITNGGPGDSTSVLYFLIYKQAFNFLDMGYASAMSVILFLILMIITLLQFTVFRNTTYDLS</sequence>
<dbReference type="RefSeq" id="WP_314803285.1">
    <property type="nucleotide sequence ID" value="NZ_CP130319.1"/>
</dbReference>
<feature type="transmembrane region" description="Helical" evidence="7">
    <location>
        <begin position="276"/>
        <end position="299"/>
    </location>
</feature>
<keyword evidence="10" id="KW-1185">Reference proteome</keyword>
<evidence type="ECO:0000256" key="4">
    <source>
        <dbReference type="ARBA" id="ARBA00022692"/>
    </source>
</evidence>
<feature type="transmembrane region" description="Helical" evidence="7">
    <location>
        <begin position="90"/>
        <end position="109"/>
    </location>
</feature>
<protein>
    <submittedName>
        <fullName evidence="9">Sugar ABC transporter permease</fullName>
    </submittedName>
</protein>
<feature type="transmembrane region" description="Helical" evidence="7">
    <location>
        <begin position="121"/>
        <end position="141"/>
    </location>
</feature>
<dbReference type="Pfam" id="PF00528">
    <property type="entry name" value="BPD_transp_1"/>
    <property type="match status" value="1"/>
</dbReference>